<dbReference type="GO" id="GO:0032456">
    <property type="term" value="P:endocytic recycling"/>
    <property type="evidence" value="ECO:0007669"/>
    <property type="project" value="TreeGrafter"/>
</dbReference>
<feature type="domain" description="Vps52 C-terminal" evidence="8">
    <location>
        <begin position="353"/>
        <end position="648"/>
    </location>
</feature>
<dbReference type="GO" id="GO:0005829">
    <property type="term" value="C:cytosol"/>
    <property type="evidence" value="ECO:0007669"/>
    <property type="project" value="GOC"/>
</dbReference>
<dbReference type="PANTHER" id="PTHR14190:SF7">
    <property type="entry name" value="VACUOLAR PROTEIN SORTING-ASSOCIATED PROTEIN 52 HOMOLOG"/>
    <property type="match status" value="1"/>
</dbReference>
<evidence type="ECO:0000259" key="8">
    <source>
        <dbReference type="Pfam" id="PF20655"/>
    </source>
</evidence>
<dbReference type="GO" id="GO:0006896">
    <property type="term" value="P:Golgi to vacuole transport"/>
    <property type="evidence" value="ECO:0007669"/>
    <property type="project" value="TreeGrafter"/>
</dbReference>
<dbReference type="Pfam" id="PF20655">
    <property type="entry name" value="Vps52_C"/>
    <property type="match status" value="1"/>
</dbReference>
<evidence type="ECO:0000256" key="2">
    <source>
        <dbReference type="ARBA" id="ARBA00008180"/>
    </source>
</evidence>
<dbReference type="GO" id="GO:0019905">
    <property type="term" value="F:syntaxin binding"/>
    <property type="evidence" value="ECO:0007669"/>
    <property type="project" value="TreeGrafter"/>
</dbReference>
<protein>
    <submittedName>
        <fullName evidence="9">Uncharacterized protein</fullName>
    </submittedName>
</protein>
<dbReference type="GO" id="GO:0000938">
    <property type="term" value="C:GARP complex"/>
    <property type="evidence" value="ECO:0007669"/>
    <property type="project" value="TreeGrafter"/>
</dbReference>
<feature type="region of interest" description="Disordered" evidence="6">
    <location>
        <begin position="385"/>
        <end position="413"/>
    </location>
</feature>
<comment type="similarity">
    <text evidence="2">Belongs to the VPS52 family.</text>
</comment>
<feature type="compositionally biased region" description="Pro residues" evidence="6">
    <location>
        <begin position="14"/>
        <end position="31"/>
    </location>
</feature>
<evidence type="ECO:0000256" key="5">
    <source>
        <dbReference type="ARBA" id="ARBA00023034"/>
    </source>
</evidence>
<reference evidence="9" key="1">
    <citation type="submission" date="2021-03" db="EMBL/GenBank/DDBJ databases">
        <authorList>
            <person name="Tagirdzhanova G."/>
        </authorList>
    </citation>
    <scope>NUCLEOTIDE SEQUENCE</scope>
</reference>
<dbReference type="EMBL" id="CAJPDS010000070">
    <property type="protein sequence ID" value="CAF9933835.1"/>
    <property type="molecule type" value="Genomic_DNA"/>
</dbReference>
<keyword evidence="4" id="KW-0653">Protein transport</keyword>
<feature type="domain" description="Vps52 coiled-coil" evidence="7">
    <location>
        <begin position="165"/>
        <end position="336"/>
    </location>
</feature>
<dbReference type="InterPro" id="IPR048361">
    <property type="entry name" value="Vps52_C"/>
</dbReference>
<evidence type="ECO:0000256" key="3">
    <source>
        <dbReference type="ARBA" id="ARBA00022448"/>
    </source>
</evidence>
<accession>A0A8H3IU92</accession>
<dbReference type="GO" id="GO:0015031">
    <property type="term" value="P:protein transport"/>
    <property type="evidence" value="ECO:0007669"/>
    <property type="project" value="UniProtKB-KW"/>
</dbReference>
<evidence type="ECO:0000256" key="4">
    <source>
        <dbReference type="ARBA" id="ARBA00022927"/>
    </source>
</evidence>
<keyword evidence="10" id="KW-1185">Reference proteome</keyword>
<name>A0A8H3IU92_9LECA</name>
<feature type="region of interest" description="Disordered" evidence="6">
    <location>
        <begin position="1"/>
        <end position="121"/>
    </location>
</feature>
<comment type="caution">
    <text evidence="9">The sequence shown here is derived from an EMBL/GenBank/DDBJ whole genome shotgun (WGS) entry which is preliminary data.</text>
</comment>
<dbReference type="InterPro" id="IPR007258">
    <property type="entry name" value="Vps52"/>
</dbReference>
<feature type="compositionally biased region" description="Polar residues" evidence="6">
    <location>
        <begin position="50"/>
        <end position="75"/>
    </location>
</feature>
<dbReference type="Pfam" id="PF04129">
    <property type="entry name" value="Vps52_CC"/>
    <property type="match status" value="1"/>
</dbReference>
<comment type="subcellular location">
    <subcellularLocation>
        <location evidence="1">Golgi apparatus</location>
        <location evidence="1">trans-Golgi network</location>
    </subcellularLocation>
</comment>
<dbReference type="Proteomes" id="UP000664521">
    <property type="component" value="Unassembled WGS sequence"/>
</dbReference>
<dbReference type="OrthoDB" id="19482at2759"/>
<dbReference type="AlphaFoldDB" id="A0A8H3IU92"/>
<sequence>MWLDRFSGHSTPSQSPPPPLNRPDSPAPPRRPSQLGPGLPQRPAYGPRISSLNLGSRPNISTTSINSQKLPNGSTLKHEVTPPADFPDPLKVLEKVLGRSLQPDNKADRVSNGSPVPEKPSELLSEVDFGDLSLEDFAQGMDLVESDQTEVDTRMTAQTVEEYEREKDKFEDLHRSILACDNVLKSVELSLTSFQKDLGTVSAEIETLQSRSTALNTRLENRRVVEKLLGPAVEDVSIAPAVVKTIAEGPIDQEWVKALDDLEKRSKIIDDKAKGPEKVRAVTDIKPLLDNLTNKAIERIRDFLVSQIKALRSSNMNAQIIQQQSFLRYRDLYAFLVRHHSQLAEEIGQAYINTMRWYYLSNFTRYRQALEKIPLFTIDKQDALGNDPSATPKPAQPTHDSLSLGRRSDVLKRPNPNALTSYLAGESKSATYLETPFFNFSLALIDNATAEYTFLTTFFSPLQSYHEISRSFSSIFSPTFALGTAYTKSLIEPTYDCLGLLLCVRLNQHLAFELQRRKTPVADSYINATNMLLWPRFQLAMDAHHDSIRRATASLSSTTRALTSLGSSSASAQSTAPTPLTQRFGQLLQGILALNAEQGTEASEPVGSSVGRLIGEMEAYLTKAGRGLQAGRRERFLSSNWSLVRTIVGDGGGRLGEGVRERVEGLRDGV</sequence>
<dbReference type="PANTHER" id="PTHR14190">
    <property type="entry name" value="SUPPRESSOR OF ACTIN MUTATIONS 2/VACUOLAR PROTEIN SORTING 52"/>
    <property type="match status" value="1"/>
</dbReference>
<gene>
    <name evidence="9" type="ORF">HETSPECPRED_009016</name>
</gene>
<evidence type="ECO:0000256" key="1">
    <source>
        <dbReference type="ARBA" id="ARBA00004601"/>
    </source>
</evidence>
<organism evidence="9 10">
    <name type="scientific">Heterodermia speciosa</name>
    <dbReference type="NCBI Taxonomy" id="116794"/>
    <lineage>
        <taxon>Eukaryota</taxon>
        <taxon>Fungi</taxon>
        <taxon>Dikarya</taxon>
        <taxon>Ascomycota</taxon>
        <taxon>Pezizomycotina</taxon>
        <taxon>Lecanoromycetes</taxon>
        <taxon>OSLEUM clade</taxon>
        <taxon>Lecanoromycetidae</taxon>
        <taxon>Caliciales</taxon>
        <taxon>Physciaceae</taxon>
        <taxon>Heterodermia</taxon>
    </lineage>
</organism>
<keyword evidence="5" id="KW-0333">Golgi apparatus</keyword>
<evidence type="ECO:0000256" key="6">
    <source>
        <dbReference type="SAM" id="MobiDB-lite"/>
    </source>
</evidence>
<evidence type="ECO:0000313" key="9">
    <source>
        <dbReference type="EMBL" id="CAF9933835.1"/>
    </source>
</evidence>
<dbReference type="GO" id="GO:0042147">
    <property type="term" value="P:retrograde transport, endosome to Golgi"/>
    <property type="evidence" value="ECO:0007669"/>
    <property type="project" value="TreeGrafter"/>
</dbReference>
<dbReference type="InterPro" id="IPR048319">
    <property type="entry name" value="Vps52_CC"/>
</dbReference>
<keyword evidence="3" id="KW-0813">Transport</keyword>
<evidence type="ECO:0000313" key="10">
    <source>
        <dbReference type="Proteomes" id="UP000664521"/>
    </source>
</evidence>
<proteinExistence type="inferred from homology"/>
<evidence type="ECO:0000259" key="7">
    <source>
        <dbReference type="Pfam" id="PF04129"/>
    </source>
</evidence>